<dbReference type="AlphaFoldDB" id="A0A7U2I656"/>
<comment type="similarity">
    <text evidence="2">Belongs to the XPG/RAD2 endonuclease family.</text>
</comment>
<evidence type="ECO:0000313" key="5">
    <source>
        <dbReference type="Proteomes" id="UP000663193"/>
    </source>
</evidence>
<dbReference type="GO" id="GO:0006974">
    <property type="term" value="P:DNA damage response"/>
    <property type="evidence" value="ECO:0007669"/>
    <property type="project" value="UniProtKB-ARBA"/>
</dbReference>
<dbReference type="InterPro" id="IPR029060">
    <property type="entry name" value="PIN-like_dom_sf"/>
</dbReference>
<dbReference type="PANTHER" id="PTHR11081">
    <property type="entry name" value="FLAP ENDONUCLEASE FAMILY MEMBER"/>
    <property type="match status" value="1"/>
</dbReference>
<dbReference type="SMART" id="SM00484">
    <property type="entry name" value="XPGI"/>
    <property type="match status" value="1"/>
</dbReference>
<dbReference type="VEuPathDB" id="FungiDB:JI435_100140"/>
<organism evidence="4 5">
    <name type="scientific">Phaeosphaeria nodorum (strain SN15 / ATCC MYA-4574 / FGSC 10173)</name>
    <name type="common">Glume blotch fungus</name>
    <name type="synonym">Parastagonospora nodorum</name>
    <dbReference type="NCBI Taxonomy" id="321614"/>
    <lineage>
        <taxon>Eukaryota</taxon>
        <taxon>Fungi</taxon>
        <taxon>Dikarya</taxon>
        <taxon>Ascomycota</taxon>
        <taxon>Pezizomycotina</taxon>
        <taxon>Dothideomycetes</taxon>
        <taxon>Pleosporomycetidae</taxon>
        <taxon>Pleosporales</taxon>
        <taxon>Pleosporineae</taxon>
        <taxon>Phaeosphaeriaceae</taxon>
        <taxon>Parastagonospora</taxon>
    </lineage>
</organism>
<dbReference type="Pfam" id="PF12247">
    <property type="entry name" value="MKT1_N"/>
    <property type="match status" value="1"/>
</dbReference>
<dbReference type="InterPro" id="IPR022039">
    <property type="entry name" value="MKT1_C"/>
</dbReference>
<reference evidence="5" key="1">
    <citation type="journal article" date="2021" name="BMC Genomics">
        <title>Chromosome-level genome assembly and manually-curated proteome of model necrotroph Parastagonospora nodorum Sn15 reveals a genome-wide trove of candidate effector homologs, and redundancy of virulence-related functions within an accessory chromosome.</title>
        <authorList>
            <person name="Bertazzoni S."/>
            <person name="Jones D.A.B."/>
            <person name="Phan H.T."/>
            <person name="Tan K.-C."/>
            <person name="Hane J.K."/>
        </authorList>
    </citation>
    <scope>NUCLEOTIDE SEQUENCE [LARGE SCALE GENOMIC DNA]</scope>
    <source>
        <strain evidence="5">SN15 / ATCC MYA-4574 / FGSC 10173)</strain>
    </source>
</reference>
<dbReference type="InterPro" id="IPR006086">
    <property type="entry name" value="XPG-I_dom"/>
</dbReference>
<dbReference type="CDD" id="cd09902">
    <property type="entry name" value="H3TH_MKT1"/>
    <property type="match status" value="1"/>
</dbReference>
<dbReference type="Pfam" id="PF12246">
    <property type="entry name" value="MKT1_C"/>
    <property type="match status" value="1"/>
</dbReference>
<evidence type="ECO:0000256" key="1">
    <source>
        <dbReference type="ARBA" id="ARBA00022845"/>
    </source>
</evidence>
<feature type="domain" description="XPG-I" evidence="3">
    <location>
        <begin position="142"/>
        <end position="210"/>
    </location>
</feature>
<dbReference type="InterPro" id="IPR006084">
    <property type="entry name" value="XPG/Rad2"/>
</dbReference>
<dbReference type="GO" id="GO:0004518">
    <property type="term" value="F:nuclease activity"/>
    <property type="evidence" value="ECO:0007669"/>
    <property type="project" value="InterPro"/>
</dbReference>
<sequence>MIRDFEQWNANIGELSELQELSGCRVGVEAADYLTNRILNSPRAKEPLVPALGGLPLALQQHIEEDLEAFKREGIEPWFVFSGLDITKQDEPFRQKQDEALVNANAWNLYDTHQAEASVSKFGESAYVTAEDLFPALQAILTKHELRFTVAPYSAWAQLAYMERTGFCAAISGSSDILLFECDKIITSWDFEENQFRWTKRSKCISDLERFANNGTVTEDIFVDALLLAGTPFLPTLPNLNSPNRTDLLKPHGAIKMIMSMSNGKSGHSVVINNHDDPRFKQMEYVDRYQKARSAVRNHPIYTIEGKIEPLDTSSMPNDAVNYLQSRLPDEVYHYLSAGLINARVLQWRTTCHIFDVPPMDGGDSPEYRTLVSSKLTPLRTSAINLLSSSLHNWYRHKNLEQRCWFSDPAAAPQEIRVVGTQDNLAIVDTWNVKEATLKDAVSKHDGLGPLGSAVLSLQNADFAAKTVSKKNPASPLSTTDEILYNSIWRFLALREYVDAKHNLTAWGKVLAAAISGLKGKPELEDAAVVAVELLRMGTLNAEINMFPTYNGAPMRGSTKDQQYNMLVSRVAGLGELRHRPIGFTGPLSQHLLGYNSIINTVRQTLRDLIEVASTHMFLTGCCNRSAVNLSQIAAKLPFLLPNNCALSIAVKSYLDELLSNDANPTAPDTKARVLETASTRYFPQSIDFKGDLTKAFELWDAIYEGVKNGGSAIPESNKKFWTETNEWLAARR</sequence>
<keyword evidence="5" id="KW-1185">Reference proteome</keyword>
<dbReference type="KEGG" id="pno:SNOG_10014"/>
<dbReference type="OrthoDB" id="17262at2759"/>
<dbReference type="EMBL" id="CP069037">
    <property type="protein sequence ID" value="QRD03245.1"/>
    <property type="molecule type" value="Genomic_DNA"/>
</dbReference>
<evidence type="ECO:0000259" key="3">
    <source>
        <dbReference type="SMART" id="SM00484"/>
    </source>
</evidence>
<gene>
    <name evidence="4" type="ORF">JI435_100140</name>
</gene>
<accession>A0A7U2I656</accession>
<name>A0A7U2I656_PHANO</name>
<proteinExistence type="inferred from homology"/>
<dbReference type="Proteomes" id="UP000663193">
    <property type="component" value="Chromosome 15"/>
</dbReference>
<dbReference type="Pfam" id="PF00867">
    <property type="entry name" value="XPG_I"/>
    <property type="match status" value="1"/>
</dbReference>
<keyword evidence="1" id="KW-0810">Translation regulation</keyword>
<dbReference type="PANTHER" id="PTHR11081:SF32">
    <property type="entry name" value="POST-TRANSCRIPTIONAL REGULATOR MKT1"/>
    <property type="match status" value="1"/>
</dbReference>
<dbReference type="OMA" id="RFYQTKV"/>
<evidence type="ECO:0000256" key="2">
    <source>
        <dbReference type="ARBA" id="ARBA00024023"/>
    </source>
</evidence>
<dbReference type="Gene3D" id="3.40.50.1010">
    <property type="entry name" value="5'-nuclease"/>
    <property type="match status" value="1"/>
</dbReference>
<dbReference type="InterPro" id="IPR037314">
    <property type="entry name" value="MKT1_H3TH"/>
</dbReference>
<dbReference type="SUPFAM" id="SSF88723">
    <property type="entry name" value="PIN domain-like"/>
    <property type="match status" value="1"/>
</dbReference>
<dbReference type="InterPro" id="IPR022040">
    <property type="entry name" value="MKT1_N"/>
</dbReference>
<dbReference type="CDD" id="cd09858">
    <property type="entry name" value="PIN_MKT1"/>
    <property type="match status" value="1"/>
</dbReference>
<dbReference type="RefSeq" id="XP_001800298.1">
    <property type="nucleotide sequence ID" value="XM_001800246.1"/>
</dbReference>
<protein>
    <recommendedName>
        <fullName evidence="3">XPG-I domain-containing protein</fullName>
    </recommendedName>
</protein>
<dbReference type="GO" id="GO:0006417">
    <property type="term" value="P:regulation of translation"/>
    <property type="evidence" value="ECO:0007669"/>
    <property type="project" value="UniProtKB-KW"/>
</dbReference>
<evidence type="ECO:0000313" key="4">
    <source>
        <dbReference type="EMBL" id="QRD03245.1"/>
    </source>
</evidence>